<sequence>MAACQVSVTRFVSSKCICIMRLPCWQFAFRHTSSGKSFNGISKTNMGMDVGNSLSRMAEDMKISKLELAEKIIHDSIKESERSLGSSINGAPMDHYVCANWSTSGKVPCSHVGVIKCTSCGLVSYCSQECKIENSADHSHHCRLASVHRSEPLLRGNLKAVPPQERKRALVKVGSDFIWGNIPAYNILPRNVKEGGLPHDLSLCFCASGDLRNVIETVCQLPEKFLGQVTIYINDYNPIIMARNFLMLKLLQTYGFDALDLVITLWYSAAMTLPQSIVVDGMVIHAIKHIVGSSEDSEIVAHFQGPSKSSLYLSDGFKLGPVLAEMSRSKLPMQAAFNSRMAKLKSGLKSHYKIACLHPSHQVAWKEFHERGIFLPFGAFCEDHSMPNKFLFHPSGAWLPHADANPFSGWDITSVMATGSHQSLPDSDLFGSLFFHVRGKIVTFLNKISTSRISFKLSCKQASEMAKDLALNKVQFFCIDTSNLADLNYCGLSQVLHDWGPLLDTASEFEPTLITYFMNWLYNMKSSIPDEAVTLSKLTWSDINSAVSFMNERGYPCAQRLKNLLALGNENGNLSILDYFHDFSSTFDDYLESVHAGIDAKRVGVFRRKKHLIVPPRLSVEISDFDGIPGKTASYDQCYYDCMIGDATFTERFVEWGPQYL</sequence>
<comment type="caution">
    <text evidence="2">The sequence shown here is derived from an EMBL/GenBank/DDBJ whole genome shotgun (WGS) entry which is preliminary data.</text>
</comment>
<dbReference type="InterPro" id="IPR027974">
    <property type="entry name" value="DUF4470"/>
</dbReference>
<protein>
    <recommendedName>
        <fullName evidence="1">DUF4470 domain-containing protein</fullName>
    </recommendedName>
</protein>
<dbReference type="Proteomes" id="UP000825935">
    <property type="component" value="Chromosome 25"/>
</dbReference>
<dbReference type="OMA" id="CANQSIS"/>
<dbReference type="Pfam" id="PF14737">
    <property type="entry name" value="DUF4470"/>
    <property type="match status" value="1"/>
</dbReference>
<evidence type="ECO:0000313" key="2">
    <source>
        <dbReference type="EMBL" id="KAH7298683.1"/>
    </source>
</evidence>
<keyword evidence="3" id="KW-1185">Reference proteome</keyword>
<evidence type="ECO:0000313" key="3">
    <source>
        <dbReference type="Proteomes" id="UP000825935"/>
    </source>
</evidence>
<reference evidence="2" key="1">
    <citation type="submission" date="2021-08" db="EMBL/GenBank/DDBJ databases">
        <title>WGS assembly of Ceratopteris richardii.</title>
        <authorList>
            <person name="Marchant D.B."/>
            <person name="Chen G."/>
            <person name="Jenkins J."/>
            <person name="Shu S."/>
            <person name="Leebens-Mack J."/>
            <person name="Grimwood J."/>
            <person name="Schmutz J."/>
            <person name="Soltis P."/>
            <person name="Soltis D."/>
            <person name="Chen Z.-H."/>
        </authorList>
    </citation>
    <scope>NUCLEOTIDE SEQUENCE</scope>
    <source>
        <strain evidence="2">Whitten #5841</strain>
        <tissue evidence="2">Leaf</tissue>
    </source>
</reference>
<dbReference type="SUPFAM" id="SSF144232">
    <property type="entry name" value="HIT/MYND zinc finger-like"/>
    <property type="match status" value="1"/>
</dbReference>
<organism evidence="2 3">
    <name type="scientific">Ceratopteris richardii</name>
    <name type="common">Triangle waterfern</name>
    <dbReference type="NCBI Taxonomy" id="49495"/>
    <lineage>
        <taxon>Eukaryota</taxon>
        <taxon>Viridiplantae</taxon>
        <taxon>Streptophyta</taxon>
        <taxon>Embryophyta</taxon>
        <taxon>Tracheophyta</taxon>
        <taxon>Polypodiopsida</taxon>
        <taxon>Polypodiidae</taxon>
        <taxon>Polypodiales</taxon>
        <taxon>Pteridineae</taxon>
        <taxon>Pteridaceae</taxon>
        <taxon>Parkerioideae</taxon>
        <taxon>Ceratopteris</taxon>
    </lineage>
</organism>
<dbReference type="AlphaFoldDB" id="A0A8T2RTB3"/>
<dbReference type="EMBL" id="CM035430">
    <property type="protein sequence ID" value="KAH7298683.1"/>
    <property type="molecule type" value="Genomic_DNA"/>
</dbReference>
<evidence type="ECO:0000259" key="1">
    <source>
        <dbReference type="Pfam" id="PF14737"/>
    </source>
</evidence>
<gene>
    <name evidence="2" type="ORF">KP509_25G054200</name>
</gene>
<feature type="domain" description="DUF4470" evidence="1">
    <location>
        <begin position="179"/>
        <end position="270"/>
    </location>
</feature>
<dbReference type="OrthoDB" id="1899528at2759"/>
<accession>A0A8T2RTB3</accession>
<proteinExistence type="predicted"/>
<name>A0A8T2RTB3_CERRI</name>